<comment type="cofactor">
    <cofactor evidence="2 12">
        <name>pyridoxal 5'-phosphate</name>
        <dbReference type="ChEBI" id="CHEBI:597326"/>
    </cofactor>
</comment>
<dbReference type="InterPro" id="IPR035090">
    <property type="entry name" value="Pyridoxal_P_attach_site"/>
</dbReference>
<evidence type="ECO:0000313" key="13">
    <source>
        <dbReference type="EMBL" id="QDV47933.1"/>
    </source>
</evidence>
<reference evidence="13 14" key="1">
    <citation type="submission" date="2019-03" db="EMBL/GenBank/DDBJ databases">
        <title>Deep-cultivation of Planctomycetes and their phenomic and genomic characterization uncovers novel biology.</title>
        <authorList>
            <person name="Wiegand S."/>
            <person name="Jogler M."/>
            <person name="Boedeker C."/>
            <person name="Pinto D."/>
            <person name="Vollmers J."/>
            <person name="Rivas-Marin E."/>
            <person name="Kohn T."/>
            <person name="Peeters S.H."/>
            <person name="Heuer A."/>
            <person name="Rast P."/>
            <person name="Oberbeckmann S."/>
            <person name="Bunk B."/>
            <person name="Jeske O."/>
            <person name="Meyerdierks A."/>
            <person name="Storesund J.E."/>
            <person name="Kallscheuer N."/>
            <person name="Luecker S."/>
            <person name="Lage O.M."/>
            <person name="Pohl T."/>
            <person name="Merkel B.J."/>
            <person name="Hornburger P."/>
            <person name="Mueller R.-W."/>
            <person name="Bruemmer F."/>
            <person name="Labrenz M."/>
            <person name="Spormann A.M."/>
            <person name="Op den Camp H."/>
            <person name="Overmann J."/>
            <person name="Amann R."/>
            <person name="Jetten M.S.M."/>
            <person name="Mascher T."/>
            <person name="Medema M.H."/>
            <person name="Devos D.P."/>
            <person name="Kaster A.-K."/>
            <person name="Ovreas L."/>
            <person name="Rohde M."/>
            <person name="Galperin M.Y."/>
            <person name="Jogler C."/>
        </authorList>
    </citation>
    <scope>NUCLEOTIDE SEQUENCE [LARGE SCALE GENOMIC DNA]</scope>
    <source>
        <strain evidence="13 14">Enr13</strain>
    </source>
</reference>
<evidence type="ECO:0000256" key="11">
    <source>
        <dbReference type="PIRSR" id="PIRSR000460-1"/>
    </source>
</evidence>
<evidence type="ECO:0000256" key="2">
    <source>
        <dbReference type="ARBA" id="ARBA00001933"/>
    </source>
</evidence>
<evidence type="ECO:0000256" key="12">
    <source>
        <dbReference type="RuleBase" id="RU000587"/>
    </source>
</evidence>
<comment type="similarity">
    <text evidence="3 12">Belongs to the glycogen phosphorylase family.</text>
</comment>
<comment type="catalytic activity">
    <reaction evidence="1 12">
        <text>[(1-&gt;4)-alpha-D-glucosyl](n) + phosphate = [(1-&gt;4)-alpha-D-glucosyl](n-1) + alpha-D-glucose 1-phosphate</text>
        <dbReference type="Rhea" id="RHEA:41732"/>
        <dbReference type="Rhea" id="RHEA-COMP:9584"/>
        <dbReference type="Rhea" id="RHEA-COMP:9586"/>
        <dbReference type="ChEBI" id="CHEBI:15444"/>
        <dbReference type="ChEBI" id="CHEBI:43474"/>
        <dbReference type="ChEBI" id="CHEBI:58601"/>
        <dbReference type="EC" id="2.4.1.1"/>
    </reaction>
</comment>
<dbReference type="PANTHER" id="PTHR11468">
    <property type="entry name" value="GLYCOGEN PHOSPHORYLASE"/>
    <property type="match status" value="1"/>
</dbReference>
<dbReference type="NCBIfam" id="TIGR02093">
    <property type="entry name" value="P_ylase"/>
    <property type="match status" value="1"/>
</dbReference>
<dbReference type="GO" id="GO:0005980">
    <property type="term" value="P:glycogen catabolic process"/>
    <property type="evidence" value="ECO:0007669"/>
    <property type="project" value="TreeGrafter"/>
</dbReference>
<evidence type="ECO:0000256" key="1">
    <source>
        <dbReference type="ARBA" id="ARBA00001275"/>
    </source>
</evidence>
<accession>A0A518I495</accession>
<proteinExistence type="inferred from homology"/>
<evidence type="ECO:0000256" key="3">
    <source>
        <dbReference type="ARBA" id="ARBA00006047"/>
    </source>
</evidence>
<dbReference type="Proteomes" id="UP000319004">
    <property type="component" value="Chromosome"/>
</dbReference>
<protein>
    <recommendedName>
        <fullName evidence="12">Alpha-1,4 glucan phosphorylase</fullName>
        <ecNumber evidence="12">2.4.1.1</ecNumber>
    </recommendedName>
</protein>
<evidence type="ECO:0000256" key="9">
    <source>
        <dbReference type="ARBA" id="ARBA00023277"/>
    </source>
</evidence>
<dbReference type="GO" id="GO:0008184">
    <property type="term" value="F:glycogen phosphorylase activity"/>
    <property type="evidence" value="ECO:0007669"/>
    <property type="project" value="InterPro"/>
</dbReference>
<dbReference type="OrthoDB" id="9760804at2"/>
<dbReference type="KEGG" id="snep:Enr13x_78450"/>
<gene>
    <name evidence="13" type="primary">glgP_2</name>
    <name evidence="13" type="ORF">Enr13x_78450</name>
</gene>
<dbReference type="EMBL" id="CP037423">
    <property type="protein sequence ID" value="QDV47933.1"/>
    <property type="molecule type" value="Genomic_DNA"/>
</dbReference>
<dbReference type="EC" id="2.4.1.1" evidence="12"/>
<dbReference type="Gene3D" id="3.40.50.2000">
    <property type="entry name" value="Glycogen Phosphorylase B"/>
    <property type="match status" value="2"/>
</dbReference>
<dbReference type="GO" id="GO:0005737">
    <property type="term" value="C:cytoplasm"/>
    <property type="evidence" value="ECO:0007669"/>
    <property type="project" value="TreeGrafter"/>
</dbReference>
<evidence type="ECO:0000256" key="8">
    <source>
        <dbReference type="ARBA" id="ARBA00022898"/>
    </source>
</evidence>
<dbReference type="CDD" id="cd04300">
    <property type="entry name" value="GT35_Glycogen_Phosphorylase"/>
    <property type="match status" value="1"/>
</dbReference>
<dbReference type="InterPro" id="IPR000811">
    <property type="entry name" value="Glyco_trans_35"/>
</dbReference>
<keyword evidence="9 12" id="KW-0119">Carbohydrate metabolism</keyword>
<feature type="modified residue" description="N6-(pyridoxal phosphate)lysine" evidence="11">
    <location>
        <position position="673"/>
    </location>
</feature>
<keyword evidence="8 11" id="KW-0663">Pyridoxal phosphate</keyword>
<evidence type="ECO:0000313" key="14">
    <source>
        <dbReference type="Proteomes" id="UP000319004"/>
    </source>
</evidence>
<sequence>MSKTVDQQILQQYECGAARFSDKTGHEHYQRHLLFDHVVWPDEASQRERFEAVARSLRDLLAQRWLLTDQTYDRENPKRVYYLSMEFLIGRALTNNIVNLGVEPYVREELQSDPHQDWKEVVETEPDAGLGNGGLGRLAACFIESLATLQIPAVGYGLRYEYGIFRQAIENGYQMEQPDHWLAQPDPWEVTHPRQTVQIPIACRFELQDGMLRAVPGHATHLLGVPYDRPVVGYGGQTINTLRLWGAASPDHFNFGEFSSGDFVGAIVDRVLAETVTRVLYPDDSTQAGQALRFVQEYFMVCCSLADIVARFRRTNDDWRLLPDKVAIQLNDTHPAMAVAELMRLLLDEAKLGWDEAWDLTVGTLAYTNHTLLPEALEKWPVQFFELVCPRLLEIVYEINRRFMTDVQQRYPGDHPRASRMSLIEESGGRQIRMANLAIVGSHSTNGVAQIHSDLLRTRVVADFAEMFPERFNNKTNGVTPRRWLLAANRDLAGLISESIGDTWITDLGELRRLLPLTDDESFRSRFRQTKRAAKERFADWLKSTTGQIVDPDTIFDSQIKRIHEYKRQLLNILHVIVLYDRLRTDPSITLPPRTFFFAGKAAPAYRLAKLIIKLINNVGRVIDEDPVSRGRIKVVFVPNYNVSVAERLIPATDVSEQISTAGYEASGTGNMKFMMNGALTIGTRDGATIEMAEEAGEEHFFLFGLNAEQVASSRRWYSPRWHYENEPETRAALDLIFNDYFSRDEPGIFNPIRESLLDHGDYFMHLADLTSYADTQQKLGTLYADSDAWVRKAVVNVACAGKFSSDRTIAEYAAEIWNALPCPIR</sequence>
<dbReference type="InterPro" id="IPR011833">
    <property type="entry name" value="Glycg_phsphrylas"/>
</dbReference>
<dbReference type="SUPFAM" id="SSF53756">
    <property type="entry name" value="UDP-Glycosyltransferase/glycogen phosphorylase"/>
    <property type="match status" value="1"/>
</dbReference>
<evidence type="ECO:0000256" key="4">
    <source>
        <dbReference type="ARBA" id="ARBA00022553"/>
    </source>
</evidence>
<dbReference type="PROSITE" id="PS00102">
    <property type="entry name" value="PHOSPHORYLASE"/>
    <property type="match status" value="1"/>
</dbReference>
<dbReference type="GO" id="GO:0030170">
    <property type="term" value="F:pyridoxal phosphate binding"/>
    <property type="evidence" value="ECO:0007669"/>
    <property type="project" value="InterPro"/>
</dbReference>
<dbReference type="PANTHER" id="PTHR11468:SF3">
    <property type="entry name" value="GLYCOGEN PHOSPHORYLASE, LIVER FORM"/>
    <property type="match status" value="1"/>
</dbReference>
<evidence type="ECO:0000256" key="7">
    <source>
        <dbReference type="ARBA" id="ARBA00022679"/>
    </source>
</evidence>
<dbReference type="FunFam" id="3.40.50.2000:FF:000005">
    <property type="entry name" value="Alpha-1,4 glucan phosphorylase"/>
    <property type="match status" value="1"/>
</dbReference>
<keyword evidence="7 12" id="KW-0808">Transferase</keyword>
<evidence type="ECO:0000256" key="5">
    <source>
        <dbReference type="ARBA" id="ARBA00022600"/>
    </source>
</evidence>
<dbReference type="AlphaFoldDB" id="A0A518I495"/>
<evidence type="ECO:0000256" key="6">
    <source>
        <dbReference type="ARBA" id="ARBA00022676"/>
    </source>
</evidence>
<comment type="function">
    <text evidence="10">Phosphorylase is an important allosteric enzyme in carbohydrate metabolism. Enzymes from different sources differ in their regulatory mechanisms and in their natural substrates. However, all known phosphorylases share catalytic and structural properties.</text>
</comment>
<dbReference type="PIRSF" id="PIRSF000460">
    <property type="entry name" value="Pprylas_GlgP"/>
    <property type="match status" value="1"/>
</dbReference>
<keyword evidence="14" id="KW-1185">Reference proteome</keyword>
<keyword evidence="5" id="KW-0321">Glycogen metabolism</keyword>
<dbReference type="FunFam" id="3.40.50.2000:FF:000153">
    <property type="entry name" value="Alpha-1,4 glucan phosphorylase"/>
    <property type="match status" value="1"/>
</dbReference>
<organism evidence="13 14">
    <name type="scientific">Stieleria neptunia</name>
    <dbReference type="NCBI Taxonomy" id="2527979"/>
    <lineage>
        <taxon>Bacteria</taxon>
        <taxon>Pseudomonadati</taxon>
        <taxon>Planctomycetota</taxon>
        <taxon>Planctomycetia</taxon>
        <taxon>Pirellulales</taxon>
        <taxon>Pirellulaceae</taxon>
        <taxon>Stieleria</taxon>
    </lineage>
</organism>
<keyword evidence="4" id="KW-0597">Phosphoprotein</keyword>
<name>A0A518I495_9BACT</name>
<dbReference type="RefSeq" id="WP_145391976.1">
    <property type="nucleotide sequence ID" value="NZ_CP037423.1"/>
</dbReference>
<dbReference type="Pfam" id="PF00343">
    <property type="entry name" value="Phosphorylase"/>
    <property type="match status" value="1"/>
</dbReference>
<comment type="function">
    <text evidence="12">Allosteric enzyme that catalyzes the rate-limiting step in glycogen catabolism, the phosphorolytic cleavage of glycogen to produce glucose-1-phosphate, and plays a central role in maintaining cellular and organismal glucose homeostasis.</text>
</comment>
<evidence type="ECO:0000256" key="10">
    <source>
        <dbReference type="ARBA" id="ARBA00025174"/>
    </source>
</evidence>
<keyword evidence="6 12" id="KW-0328">Glycosyltransferase</keyword>